<feature type="compositionally biased region" description="Pro residues" evidence="1">
    <location>
        <begin position="424"/>
        <end position="442"/>
    </location>
</feature>
<sequence length="723" mass="79670">MERPSPMAIDPKIDILLTKRPPPLLYRGREAPKYYTIHGARSQKYYELIKRKIKPLTLEEGVEDELLKLIRRGITRRNLTYPESDSDDEQLFPPPGNRWESVGYHWDGISSSDADGSTLSISSGGFARVELKVVSRTDDRGKPGHTGKIVLNLVYGRNEERDESFEVFSPPARRTCRWHPWHLIIARNCYVERTSTTERPFIQGYFGLGVFDLAMIRLCDRHVCENKSCEEWDVDDRKYVGHKASWKCEDYKSISSSDTYFSFFFKIHGTSARLGNSDTATWRLFFRMITLPKGKNFIPNFVDFEGTRVRVDPLLCLRVLHQHLDRLQVPLRLQALPQNRDRLLRLRILLQHMVRLRTLPRSRSRDRLQAPLRLRILLQHTVRLQALPRTGDRLLRLRILLQHMVRLQALPQSWDRLRPSTEQGPPPPPPDSSTTHGPPPGPSTELGPHPGPPLASRTPPPGFFIALRPPPPLPPYFAPYIPPPGPSTRRGPLLSLLPSSSLPPLGFYTTEESSLSSDGGTSSSSSDSSSDGGALLSDDMDLLARSAAAAARIATQGAAAAREGRIGAAAAAVAGMSATATVNSSPPLGDETTLGGTATLREENTLGGAATLGGENTLGELATLGGLTTLLDLTRLVEDIMLVEVITLSNRLDNRDRSGEEATFGEGSRLGEGSGLGEGSTTSGESTVVPETEVNDENPPAPVAGKNSKRNKKKKAKAKAKKL</sequence>
<keyword evidence="3" id="KW-1185">Reference proteome</keyword>
<dbReference type="AlphaFoldDB" id="A0AAE0MK70"/>
<feature type="region of interest" description="Disordered" evidence="1">
    <location>
        <begin position="412"/>
        <end position="467"/>
    </location>
</feature>
<reference evidence="2" key="1">
    <citation type="journal article" date="2023" name="Mol. Phylogenet. Evol.">
        <title>Genome-scale phylogeny and comparative genomics of the fungal order Sordariales.</title>
        <authorList>
            <person name="Hensen N."/>
            <person name="Bonometti L."/>
            <person name="Westerberg I."/>
            <person name="Brannstrom I.O."/>
            <person name="Guillou S."/>
            <person name="Cros-Aarteil S."/>
            <person name="Calhoun S."/>
            <person name="Haridas S."/>
            <person name="Kuo A."/>
            <person name="Mondo S."/>
            <person name="Pangilinan J."/>
            <person name="Riley R."/>
            <person name="LaButti K."/>
            <person name="Andreopoulos B."/>
            <person name="Lipzen A."/>
            <person name="Chen C."/>
            <person name="Yan M."/>
            <person name="Daum C."/>
            <person name="Ng V."/>
            <person name="Clum A."/>
            <person name="Steindorff A."/>
            <person name="Ohm R.A."/>
            <person name="Martin F."/>
            <person name="Silar P."/>
            <person name="Natvig D.O."/>
            <person name="Lalanne C."/>
            <person name="Gautier V."/>
            <person name="Ament-Velasquez S.L."/>
            <person name="Kruys A."/>
            <person name="Hutchinson M.I."/>
            <person name="Powell A.J."/>
            <person name="Barry K."/>
            <person name="Miller A.N."/>
            <person name="Grigoriev I.V."/>
            <person name="Debuchy R."/>
            <person name="Gladieux P."/>
            <person name="Hiltunen Thoren M."/>
            <person name="Johannesson H."/>
        </authorList>
    </citation>
    <scope>NUCLEOTIDE SEQUENCE</scope>
    <source>
        <strain evidence="2">SMH4131-1</strain>
    </source>
</reference>
<proteinExistence type="predicted"/>
<evidence type="ECO:0000313" key="2">
    <source>
        <dbReference type="EMBL" id="KAK3335180.1"/>
    </source>
</evidence>
<evidence type="ECO:0000313" key="3">
    <source>
        <dbReference type="Proteomes" id="UP001286456"/>
    </source>
</evidence>
<gene>
    <name evidence="2" type="ORF">B0T19DRAFT_452035</name>
</gene>
<feature type="compositionally biased region" description="Gly residues" evidence="1">
    <location>
        <begin position="668"/>
        <end position="678"/>
    </location>
</feature>
<feature type="compositionally biased region" description="Low complexity" evidence="1">
    <location>
        <begin position="513"/>
        <end position="533"/>
    </location>
</feature>
<protein>
    <submittedName>
        <fullName evidence="2">Uncharacterized protein</fullName>
    </submittedName>
</protein>
<evidence type="ECO:0000256" key="1">
    <source>
        <dbReference type="SAM" id="MobiDB-lite"/>
    </source>
</evidence>
<dbReference type="Proteomes" id="UP001286456">
    <property type="component" value="Unassembled WGS sequence"/>
</dbReference>
<name>A0AAE0MK70_9PEZI</name>
<dbReference type="EMBL" id="JAUEPO010000001">
    <property type="protein sequence ID" value="KAK3335180.1"/>
    <property type="molecule type" value="Genomic_DNA"/>
</dbReference>
<feature type="region of interest" description="Disordered" evidence="1">
    <location>
        <begin position="505"/>
        <end position="533"/>
    </location>
</feature>
<feature type="region of interest" description="Disordered" evidence="1">
    <location>
        <begin position="656"/>
        <end position="723"/>
    </location>
</feature>
<feature type="compositionally biased region" description="Pro residues" evidence="1">
    <location>
        <begin position="449"/>
        <end position="467"/>
    </location>
</feature>
<feature type="compositionally biased region" description="Basic residues" evidence="1">
    <location>
        <begin position="707"/>
        <end position="723"/>
    </location>
</feature>
<comment type="caution">
    <text evidence="2">The sequence shown here is derived from an EMBL/GenBank/DDBJ whole genome shotgun (WGS) entry which is preliminary data.</text>
</comment>
<reference evidence="2" key="2">
    <citation type="submission" date="2023-06" db="EMBL/GenBank/DDBJ databases">
        <authorList>
            <consortium name="Lawrence Berkeley National Laboratory"/>
            <person name="Haridas S."/>
            <person name="Hensen N."/>
            <person name="Bonometti L."/>
            <person name="Westerberg I."/>
            <person name="Brannstrom I.O."/>
            <person name="Guillou S."/>
            <person name="Cros-Aarteil S."/>
            <person name="Calhoun S."/>
            <person name="Kuo A."/>
            <person name="Mondo S."/>
            <person name="Pangilinan J."/>
            <person name="Riley R."/>
            <person name="Labutti K."/>
            <person name="Andreopoulos B."/>
            <person name="Lipzen A."/>
            <person name="Chen C."/>
            <person name="Yanf M."/>
            <person name="Daum C."/>
            <person name="Ng V."/>
            <person name="Clum A."/>
            <person name="Steindorff A."/>
            <person name="Ohm R."/>
            <person name="Martin F."/>
            <person name="Silar P."/>
            <person name="Natvig D."/>
            <person name="Lalanne C."/>
            <person name="Gautier V."/>
            <person name="Ament-Velasquez S.L."/>
            <person name="Kruys A."/>
            <person name="Hutchinson M.I."/>
            <person name="Powell A.J."/>
            <person name="Barry K."/>
            <person name="Miller A.N."/>
            <person name="Grigoriev I.V."/>
            <person name="Debuchy R."/>
            <person name="Gladieux P."/>
            <person name="Thoren M.H."/>
            <person name="Johannesson H."/>
        </authorList>
    </citation>
    <scope>NUCLEOTIDE SEQUENCE</scope>
    <source>
        <strain evidence="2">SMH4131-1</strain>
    </source>
</reference>
<accession>A0AAE0MK70</accession>
<organism evidence="2 3">
    <name type="scientific">Cercophora scortea</name>
    <dbReference type="NCBI Taxonomy" id="314031"/>
    <lineage>
        <taxon>Eukaryota</taxon>
        <taxon>Fungi</taxon>
        <taxon>Dikarya</taxon>
        <taxon>Ascomycota</taxon>
        <taxon>Pezizomycotina</taxon>
        <taxon>Sordariomycetes</taxon>
        <taxon>Sordariomycetidae</taxon>
        <taxon>Sordariales</taxon>
        <taxon>Lasiosphaeriaceae</taxon>
        <taxon>Cercophora</taxon>
    </lineage>
</organism>